<evidence type="ECO:0000313" key="10">
    <source>
        <dbReference type="EMBL" id="WOL11873.1"/>
    </source>
</evidence>
<feature type="transmembrane region" description="Helical" evidence="9">
    <location>
        <begin position="159"/>
        <end position="179"/>
    </location>
</feature>
<feature type="transmembrane region" description="Helical" evidence="9">
    <location>
        <begin position="191"/>
        <end position="212"/>
    </location>
</feature>
<reference evidence="10 11" key="1">
    <citation type="submission" date="2023-10" db="EMBL/GenBank/DDBJ databases">
        <title>Chromosome-scale genome assembly provides insights into flower coloration mechanisms of Canna indica.</title>
        <authorList>
            <person name="Li C."/>
        </authorList>
    </citation>
    <scope>NUCLEOTIDE SEQUENCE [LARGE SCALE GENOMIC DNA]</scope>
    <source>
        <tissue evidence="10">Flower</tissue>
    </source>
</reference>
<gene>
    <name evidence="10" type="ORF">Cni_G20637</name>
</gene>
<sequence>MEFGQEGSQKVDNSAPRWPFIVPRFKNTIKRIIQFAKTVKKIGDDDPRRIAHSFKVGFALTLVSIFYYVTPLFASFGVSTVWAVLTVVVVMEYTVGGTLSKGLNRAFATLLAGALGVAAHQIAVLCGDKGEPVLLGLFVFVLAAAATFSRFIPEVKAKYDYGVMIFILTFSLVAVSSYRVDELIELAHQRLSTIAFGVATCLGTSIFVFPVWAGEDLHKLVADNLEKLACFLEGLAAEYFAEKGATEDMDGKSFLKVYMSVLNSKPTEDFLANLARWEPRHGRFLFRHPWSQYQTIGVLSRQCAYLMDALATFITTLPKHKPNMDQDRHLMIQTACGEMSSESAEALKELSLAIRTMTTPALANHHASNAVAAMENLKDALSKEINILPNDLHMATTASFLDLLVIRIQGITSSVEELARLAHFRRLEPVRDAKIKPIADGEDVIIDLEK</sequence>
<dbReference type="Pfam" id="PF11744">
    <property type="entry name" value="ALMT"/>
    <property type="match status" value="1"/>
</dbReference>
<comment type="similarity">
    <text evidence="2">Belongs to the aromatic acid exporter (TC 2.A.85) family.</text>
</comment>
<dbReference type="PANTHER" id="PTHR31086">
    <property type="entry name" value="ALUMINUM-ACTIVATED MALATE TRANSPORTER 10"/>
    <property type="match status" value="1"/>
</dbReference>
<organism evidence="10 11">
    <name type="scientific">Canna indica</name>
    <name type="common">Indian-shot</name>
    <dbReference type="NCBI Taxonomy" id="4628"/>
    <lineage>
        <taxon>Eukaryota</taxon>
        <taxon>Viridiplantae</taxon>
        <taxon>Streptophyta</taxon>
        <taxon>Embryophyta</taxon>
        <taxon>Tracheophyta</taxon>
        <taxon>Spermatophyta</taxon>
        <taxon>Magnoliopsida</taxon>
        <taxon>Liliopsida</taxon>
        <taxon>Zingiberales</taxon>
        <taxon>Cannaceae</taxon>
        <taxon>Canna</taxon>
    </lineage>
</organism>
<evidence type="ECO:0000256" key="7">
    <source>
        <dbReference type="ARBA" id="ARBA00023136"/>
    </source>
</evidence>
<evidence type="ECO:0000256" key="8">
    <source>
        <dbReference type="ARBA" id="ARBA00023303"/>
    </source>
</evidence>
<keyword evidence="5 9" id="KW-1133">Transmembrane helix</keyword>
<dbReference type="GO" id="GO:0015743">
    <property type="term" value="P:malate transport"/>
    <property type="evidence" value="ECO:0007669"/>
    <property type="project" value="InterPro"/>
</dbReference>
<keyword evidence="6" id="KW-0406">Ion transport</keyword>
<evidence type="ECO:0000256" key="2">
    <source>
        <dbReference type="ARBA" id="ARBA00007079"/>
    </source>
</evidence>
<dbReference type="EMBL" id="CP136895">
    <property type="protein sequence ID" value="WOL11873.1"/>
    <property type="molecule type" value="Genomic_DNA"/>
</dbReference>
<dbReference type="Proteomes" id="UP001327560">
    <property type="component" value="Chromosome 6"/>
</dbReference>
<evidence type="ECO:0000256" key="3">
    <source>
        <dbReference type="ARBA" id="ARBA00022448"/>
    </source>
</evidence>
<name>A0AAQ3KRN6_9LILI</name>
<evidence type="ECO:0000256" key="5">
    <source>
        <dbReference type="ARBA" id="ARBA00022989"/>
    </source>
</evidence>
<keyword evidence="7 9" id="KW-0472">Membrane</keyword>
<dbReference type="InterPro" id="IPR020966">
    <property type="entry name" value="ALMT"/>
</dbReference>
<dbReference type="GO" id="GO:0016020">
    <property type="term" value="C:membrane"/>
    <property type="evidence" value="ECO:0007669"/>
    <property type="project" value="UniProtKB-SubCell"/>
</dbReference>
<feature type="transmembrane region" description="Helical" evidence="9">
    <location>
        <begin position="107"/>
        <end position="127"/>
    </location>
</feature>
<dbReference type="AlphaFoldDB" id="A0AAQ3KRN6"/>
<dbReference type="GO" id="GO:0034220">
    <property type="term" value="P:monoatomic ion transmembrane transport"/>
    <property type="evidence" value="ECO:0007669"/>
    <property type="project" value="UniProtKB-KW"/>
</dbReference>
<comment type="subcellular location">
    <subcellularLocation>
        <location evidence="1">Membrane</location>
        <topology evidence="1">Multi-pass membrane protein</topology>
    </subcellularLocation>
</comment>
<evidence type="ECO:0000256" key="1">
    <source>
        <dbReference type="ARBA" id="ARBA00004141"/>
    </source>
</evidence>
<keyword evidence="3" id="KW-0813">Transport</keyword>
<evidence type="ECO:0000256" key="6">
    <source>
        <dbReference type="ARBA" id="ARBA00023065"/>
    </source>
</evidence>
<evidence type="ECO:0000256" key="9">
    <source>
        <dbReference type="SAM" id="Phobius"/>
    </source>
</evidence>
<keyword evidence="11" id="KW-1185">Reference proteome</keyword>
<accession>A0AAQ3KRN6</accession>
<feature type="transmembrane region" description="Helical" evidence="9">
    <location>
        <begin position="50"/>
        <end position="70"/>
    </location>
</feature>
<keyword evidence="8" id="KW-0407">Ion channel</keyword>
<evidence type="ECO:0000313" key="11">
    <source>
        <dbReference type="Proteomes" id="UP001327560"/>
    </source>
</evidence>
<evidence type="ECO:0000256" key="4">
    <source>
        <dbReference type="ARBA" id="ARBA00022692"/>
    </source>
</evidence>
<protein>
    <submittedName>
        <fullName evidence="10">Aluminum-activated malate transporter 1-like</fullName>
    </submittedName>
</protein>
<feature type="transmembrane region" description="Helical" evidence="9">
    <location>
        <begin position="133"/>
        <end position="152"/>
    </location>
</feature>
<keyword evidence="4 9" id="KW-0812">Transmembrane</keyword>
<proteinExistence type="inferred from homology"/>